<dbReference type="InterPro" id="IPR029058">
    <property type="entry name" value="AB_hydrolase_fold"/>
</dbReference>
<dbReference type="RefSeq" id="WP_183950529.1">
    <property type="nucleotide sequence ID" value="NZ_JACIDH010000001.1"/>
</dbReference>
<dbReference type="AlphaFoldDB" id="A0A7W6A721"/>
<dbReference type="PANTHER" id="PTHR11614">
    <property type="entry name" value="PHOSPHOLIPASE-RELATED"/>
    <property type="match status" value="1"/>
</dbReference>
<proteinExistence type="predicted"/>
<evidence type="ECO:0000259" key="1">
    <source>
        <dbReference type="Pfam" id="PF12146"/>
    </source>
</evidence>
<evidence type="ECO:0000313" key="3">
    <source>
        <dbReference type="Proteomes" id="UP000538670"/>
    </source>
</evidence>
<dbReference type="Pfam" id="PF12146">
    <property type="entry name" value="Hydrolase_4"/>
    <property type="match status" value="1"/>
</dbReference>
<organism evidence="2 3">
    <name type="scientific">Sphingomonas pseudosanguinis</name>
    <dbReference type="NCBI Taxonomy" id="413712"/>
    <lineage>
        <taxon>Bacteria</taxon>
        <taxon>Pseudomonadati</taxon>
        <taxon>Pseudomonadota</taxon>
        <taxon>Alphaproteobacteria</taxon>
        <taxon>Sphingomonadales</taxon>
        <taxon>Sphingomonadaceae</taxon>
        <taxon>Sphingomonas</taxon>
    </lineage>
</organism>
<dbReference type="Gene3D" id="3.40.50.1820">
    <property type="entry name" value="alpha/beta hydrolase"/>
    <property type="match status" value="1"/>
</dbReference>
<accession>A0A7W6A721</accession>
<evidence type="ECO:0000313" key="2">
    <source>
        <dbReference type="EMBL" id="MBB3878374.1"/>
    </source>
</evidence>
<dbReference type="Proteomes" id="UP000538670">
    <property type="component" value="Unassembled WGS sequence"/>
</dbReference>
<dbReference type="InterPro" id="IPR051044">
    <property type="entry name" value="MAG_DAG_Lipase"/>
</dbReference>
<keyword evidence="2" id="KW-0378">Hydrolase</keyword>
<sequence>MTDAPASALALRRRFPASARLSRWAAPDGWSHRRFDWAAVRPVGRLLFQTGRADIIEKYLEVFAHLVERGWSVTAFDWRGQGGSGRLSPDPHVGHGGDFSILVDDLRAFWAEWRGEADGPAVLLGHSMGGHLALRAMVEGAVVPDALILVAPMLGLRLPFGPGLSAAIIGCMGSACPTRGIWRARESAGMHTRQRNLTHDVGRYEDEAFWYARHPELALGPPSWGWVAAALRSIGGLITDTRLDAMTVPTLMLLADADRLVDPDAAARTAARIGARLVRFGPEAAHELLREADPVRLRALAAIDAFLDEIAR</sequence>
<dbReference type="EMBL" id="JACIDH010000001">
    <property type="protein sequence ID" value="MBB3878374.1"/>
    <property type="molecule type" value="Genomic_DNA"/>
</dbReference>
<reference evidence="2 3" key="1">
    <citation type="submission" date="2020-08" db="EMBL/GenBank/DDBJ databases">
        <title>Genomic Encyclopedia of Type Strains, Phase IV (KMG-IV): sequencing the most valuable type-strain genomes for metagenomic binning, comparative biology and taxonomic classification.</title>
        <authorList>
            <person name="Goeker M."/>
        </authorList>
    </citation>
    <scope>NUCLEOTIDE SEQUENCE [LARGE SCALE GENOMIC DNA]</scope>
    <source>
        <strain evidence="2 3">DSM 19512</strain>
    </source>
</reference>
<dbReference type="GO" id="GO:0004622">
    <property type="term" value="F:phosphatidylcholine lysophospholipase activity"/>
    <property type="evidence" value="ECO:0007669"/>
    <property type="project" value="UniProtKB-EC"/>
</dbReference>
<dbReference type="InterPro" id="IPR022742">
    <property type="entry name" value="Hydrolase_4"/>
</dbReference>
<gene>
    <name evidence="2" type="ORF">GGR48_000777</name>
</gene>
<name>A0A7W6A721_9SPHN</name>
<comment type="caution">
    <text evidence="2">The sequence shown here is derived from an EMBL/GenBank/DDBJ whole genome shotgun (WGS) entry which is preliminary data.</text>
</comment>
<dbReference type="EC" id="3.1.1.5" evidence="2"/>
<dbReference type="SUPFAM" id="SSF53474">
    <property type="entry name" value="alpha/beta-Hydrolases"/>
    <property type="match status" value="1"/>
</dbReference>
<keyword evidence="3" id="KW-1185">Reference proteome</keyword>
<feature type="domain" description="Serine aminopeptidase S33" evidence="1">
    <location>
        <begin position="42"/>
        <end position="293"/>
    </location>
</feature>
<protein>
    <submittedName>
        <fullName evidence="2">Lysophospholipase</fullName>
        <ecNumber evidence="2">3.1.1.5</ecNumber>
    </submittedName>
</protein>